<dbReference type="InterPro" id="IPR002204">
    <property type="entry name" value="3-OH-isobutyrate_DH-rel_CS"/>
</dbReference>
<evidence type="ECO:0000256" key="7">
    <source>
        <dbReference type="ARBA" id="ARBA00023027"/>
    </source>
</evidence>
<accession>A0AAU9GCG7</accession>
<keyword evidence="7 10" id="KW-0520">NAD</keyword>
<evidence type="ECO:0000256" key="6">
    <source>
        <dbReference type="ARBA" id="ARBA00023002"/>
    </source>
</evidence>
<dbReference type="NCBIfam" id="TIGR01692">
    <property type="entry name" value="HIBADH"/>
    <property type="match status" value="1"/>
</dbReference>
<dbReference type="InterPro" id="IPR013328">
    <property type="entry name" value="6PGD_dom2"/>
</dbReference>
<dbReference type="InterPro" id="IPR029154">
    <property type="entry name" value="HIBADH-like_NADP-bd"/>
</dbReference>
<comment type="similarity">
    <text evidence="3">Belongs to the HIBADH-related family. 3-hydroxyisobutyrate dehydrogenase subfamily.</text>
</comment>
<evidence type="ECO:0000256" key="1">
    <source>
        <dbReference type="ARBA" id="ARBA00004173"/>
    </source>
</evidence>
<gene>
    <name evidence="13" type="ORF">DMAD_04447</name>
</gene>
<dbReference type="GO" id="GO:0050661">
    <property type="term" value="F:NADP binding"/>
    <property type="evidence" value="ECO:0007669"/>
    <property type="project" value="InterPro"/>
</dbReference>
<dbReference type="FunFam" id="1.10.1040.10:FF:000006">
    <property type="entry name" value="3-hydroxyisobutyrate dehydrogenase"/>
    <property type="match status" value="1"/>
</dbReference>
<evidence type="ECO:0000256" key="2">
    <source>
        <dbReference type="ARBA" id="ARBA00005109"/>
    </source>
</evidence>
<keyword evidence="8" id="KW-0496">Mitochondrion</keyword>
<dbReference type="Pfam" id="PF03446">
    <property type="entry name" value="NAD_binding_2"/>
    <property type="match status" value="1"/>
</dbReference>
<dbReference type="PANTHER" id="PTHR22981:SF7">
    <property type="entry name" value="3-HYDROXYISOBUTYRATE DEHYDROGENASE, MITOCHONDRIAL"/>
    <property type="match status" value="1"/>
</dbReference>
<evidence type="ECO:0000256" key="4">
    <source>
        <dbReference type="ARBA" id="ARBA00022456"/>
    </source>
</evidence>
<evidence type="ECO:0000256" key="10">
    <source>
        <dbReference type="RuleBase" id="RU910714"/>
    </source>
</evidence>
<evidence type="ECO:0000256" key="9">
    <source>
        <dbReference type="ARBA" id="ARBA00049197"/>
    </source>
</evidence>
<dbReference type="Gene3D" id="1.10.1040.10">
    <property type="entry name" value="N-(1-d-carboxylethyl)-l-norvaline Dehydrogenase, domain 2"/>
    <property type="match status" value="1"/>
</dbReference>
<dbReference type="Gene3D" id="3.40.50.720">
    <property type="entry name" value="NAD(P)-binding Rossmann-like Domain"/>
    <property type="match status" value="1"/>
</dbReference>
<dbReference type="PROSITE" id="PS00895">
    <property type="entry name" value="3_HYDROXYISOBUT_DH"/>
    <property type="match status" value="1"/>
</dbReference>
<organism evidence="13 14">
    <name type="scientific">Drosophila madeirensis</name>
    <name type="common">Fruit fly</name>
    <dbReference type="NCBI Taxonomy" id="30013"/>
    <lineage>
        <taxon>Eukaryota</taxon>
        <taxon>Metazoa</taxon>
        <taxon>Ecdysozoa</taxon>
        <taxon>Arthropoda</taxon>
        <taxon>Hexapoda</taxon>
        <taxon>Insecta</taxon>
        <taxon>Pterygota</taxon>
        <taxon>Neoptera</taxon>
        <taxon>Endopterygota</taxon>
        <taxon>Diptera</taxon>
        <taxon>Brachycera</taxon>
        <taxon>Muscomorpha</taxon>
        <taxon>Ephydroidea</taxon>
        <taxon>Drosophilidae</taxon>
        <taxon>Drosophila</taxon>
        <taxon>Sophophora</taxon>
    </lineage>
</organism>
<name>A0AAU9GCG7_DROMD</name>
<dbReference type="InterPro" id="IPR011548">
    <property type="entry name" value="HIBADH"/>
</dbReference>
<keyword evidence="6 10" id="KW-0560">Oxidoreductase</keyword>
<dbReference type="EMBL" id="AP029267">
    <property type="protein sequence ID" value="BFG05794.1"/>
    <property type="molecule type" value="Genomic_DNA"/>
</dbReference>
<protein>
    <recommendedName>
        <fullName evidence="10">3-hydroxyisobutyrate dehydrogenase</fullName>
        <shortName evidence="10">HIBADH</shortName>
        <ecNumber evidence="10">1.1.1.31</ecNumber>
    </recommendedName>
</protein>
<dbReference type="AlphaFoldDB" id="A0AAU9GCG7"/>
<dbReference type="GO" id="GO:0051287">
    <property type="term" value="F:NAD binding"/>
    <property type="evidence" value="ECO:0007669"/>
    <property type="project" value="InterPro"/>
</dbReference>
<proteinExistence type="inferred from homology"/>
<dbReference type="SUPFAM" id="SSF48179">
    <property type="entry name" value="6-phosphogluconate dehydrogenase C-terminal domain-like"/>
    <property type="match status" value="1"/>
</dbReference>
<dbReference type="GO" id="GO:0006574">
    <property type="term" value="P:L-valine catabolic process"/>
    <property type="evidence" value="ECO:0007669"/>
    <property type="project" value="TreeGrafter"/>
</dbReference>
<dbReference type="EC" id="1.1.1.31" evidence="10"/>
<dbReference type="Pfam" id="PF14833">
    <property type="entry name" value="NAD_binding_11"/>
    <property type="match status" value="1"/>
</dbReference>
<evidence type="ECO:0000259" key="12">
    <source>
        <dbReference type="Pfam" id="PF14833"/>
    </source>
</evidence>
<feature type="domain" description="3-hydroxyisobutyrate dehydrogenase-like NAD-binding" evidence="12">
    <location>
        <begin position="225"/>
        <end position="349"/>
    </location>
</feature>
<dbReference type="GO" id="GO:0005739">
    <property type="term" value="C:mitochondrion"/>
    <property type="evidence" value="ECO:0007669"/>
    <property type="project" value="UniProtKB-SubCell"/>
</dbReference>
<dbReference type="PANTHER" id="PTHR22981">
    <property type="entry name" value="3-HYDROXYISOBUTYRATE DEHYDROGENASE-RELATED"/>
    <property type="match status" value="1"/>
</dbReference>
<comment type="pathway">
    <text evidence="2 10">Amino-acid degradation; L-valine degradation.</text>
</comment>
<dbReference type="FunFam" id="3.40.50.720:FF:000119">
    <property type="entry name" value="3-hydroxyisobutyrate dehydrogenase"/>
    <property type="match status" value="1"/>
</dbReference>
<evidence type="ECO:0000313" key="13">
    <source>
        <dbReference type="EMBL" id="BFG05794.1"/>
    </source>
</evidence>
<dbReference type="SUPFAM" id="SSF51735">
    <property type="entry name" value="NAD(P)-binding Rossmann-fold domains"/>
    <property type="match status" value="1"/>
</dbReference>
<dbReference type="Proteomes" id="UP001500889">
    <property type="component" value="Chromosome E"/>
</dbReference>
<evidence type="ECO:0000256" key="8">
    <source>
        <dbReference type="ARBA" id="ARBA00023128"/>
    </source>
</evidence>
<sequence length="359" mass="38037">MALPLLAARTVCFWWSDRSFTVLVVPSRQTSFATAMSLRVVSPSLLNAWSQTLVRAMSTQGGSKNIGFVGLGNMGANMASNLIKAGHKLHVFDISKPACQGLAAKGATVYTKTSELAQNSDFVITMLPNNAIVEKSYEEMTADGVNKDTIFIDSSTISPDLVKTLQKRITDKGARFIDAPVSGGVPGAEQATLTFMVGGTDAEYNAVKAVLECMGKRITHCGVYGMGQAAKLCNNMMLAISMIGVSEAMNLAVRQGLDAKVFAEIINSSTGRCWASEIYNPVPGICPTAPANKDYAGGFSSALITKDLGLASGVANSSNTPIPLGSLAHKVYTSLCTQGLGNKDFSVVYDQMKKEKFSV</sequence>
<dbReference type="InterPro" id="IPR006115">
    <property type="entry name" value="6PGDH_NADP-bd"/>
</dbReference>
<comment type="subcellular location">
    <subcellularLocation>
        <location evidence="1">Mitochondrion</location>
    </subcellularLocation>
</comment>
<dbReference type="InterPro" id="IPR008927">
    <property type="entry name" value="6-PGluconate_DH-like_C_sf"/>
</dbReference>
<feature type="domain" description="6-phosphogluconate dehydrogenase NADP-binding" evidence="11">
    <location>
        <begin position="65"/>
        <end position="222"/>
    </location>
</feature>
<keyword evidence="5" id="KW-0809">Transit peptide</keyword>
<evidence type="ECO:0000259" key="11">
    <source>
        <dbReference type="Pfam" id="PF03446"/>
    </source>
</evidence>
<keyword evidence="14" id="KW-1185">Reference proteome</keyword>
<reference evidence="13 14" key="1">
    <citation type="submission" date="2024-02" db="EMBL/GenBank/DDBJ databases">
        <title>A chromosome-level genome assembly of Drosophila madeirensis, a fruit fly species endemic to Madeira island.</title>
        <authorList>
            <person name="Tomihara K."/>
            <person name="Llopart A."/>
            <person name="Yamamoto D."/>
        </authorList>
    </citation>
    <scope>NUCLEOTIDE SEQUENCE [LARGE SCALE GENOMIC DNA]</scope>
    <source>
        <strain evidence="13 14">RF1</strain>
    </source>
</reference>
<evidence type="ECO:0000313" key="14">
    <source>
        <dbReference type="Proteomes" id="UP001500889"/>
    </source>
</evidence>
<comment type="catalytic activity">
    <reaction evidence="9 10">
        <text>3-hydroxy-2-methylpropanoate + NAD(+) = 2-methyl-3-oxopropanoate + NADH + H(+)</text>
        <dbReference type="Rhea" id="RHEA:17681"/>
        <dbReference type="ChEBI" id="CHEBI:11805"/>
        <dbReference type="ChEBI" id="CHEBI:15378"/>
        <dbReference type="ChEBI" id="CHEBI:57540"/>
        <dbReference type="ChEBI" id="CHEBI:57700"/>
        <dbReference type="ChEBI" id="CHEBI:57945"/>
        <dbReference type="EC" id="1.1.1.31"/>
    </reaction>
</comment>
<dbReference type="InterPro" id="IPR036291">
    <property type="entry name" value="NAD(P)-bd_dom_sf"/>
</dbReference>
<evidence type="ECO:0000256" key="3">
    <source>
        <dbReference type="ARBA" id="ARBA00006013"/>
    </source>
</evidence>
<keyword evidence="4 10" id="KW-0101">Branched-chain amino acid catabolism</keyword>
<evidence type="ECO:0000256" key="5">
    <source>
        <dbReference type="ARBA" id="ARBA00022946"/>
    </source>
</evidence>
<dbReference type="GO" id="GO:0008442">
    <property type="term" value="F:3-hydroxyisobutyrate dehydrogenase activity"/>
    <property type="evidence" value="ECO:0007669"/>
    <property type="project" value="UniProtKB-EC"/>
</dbReference>